<gene>
    <name evidence="2" type="ORF">BJ878DRAFT_186956</name>
</gene>
<dbReference type="PANTHER" id="PTHR42085:SF2">
    <property type="entry name" value="F-BOX DOMAIN-CONTAINING PROTEIN"/>
    <property type="match status" value="1"/>
</dbReference>
<evidence type="ECO:0000313" key="3">
    <source>
        <dbReference type="Proteomes" id="UP000887226"/>
    </source>
</evidence>
<name>A0A9P7Z8E1_9HELO</name>
<dbReference type="AlphaFoldDB" id="A0A9P7Z8E1"/>
<comment type="caution">
    <text evidence="2">The sequence shown here is derived from an EMBL/GenBank/DDBJ whole genome shotgun (WGS) entry which is preliminary data.</text>
</comment>
<reference evidence="2" key="1">
    <citation type="journal article" date="2021" name="IMA Fungus">
        <title>Genomic characterization of three marine fungi, including Emericellopsis atlantica sp. nov. with signatures of a generalist lifestyle and marine biomass degradation.</title>
        <authorList>
            <person name="Hagestad O.C."/>
            <person name="Hou L."/>
            <person name="Andersen J.H."/>
            <person name="Hansen E.H."/>
            <person name="Altermark B."/>
            <person name="Li C."/>
            <person name="Kuhnert E."/>
            <person name="Cox R.J."/>
            <person name="Crous P.W."/>
            <person name="Spatafora J.W."/>
            <person name="Lail K."/>
            <person name="Amirebrahimi M."/>
            <person name="Lipzen A."/>
            <person name="Pangilinan J."/>
            <person name="Andreopoulos W."/>
            <person name="Hayes R.D."/>
            <person name="Ng V."/>
            <person name="Grigoriev I.V."/>
            <person name="Jackson S.A."/>
            <person name="Sutton T.D.S."/>
            <person name="Dobson A.D.W."/>
            <person name="Rama T."/>
        </authorList>
    </citation>
    <scope>NUCLEOTIDE SEQUENCE</scope>
    <source>
        <strain evidence="2">TRa3180A</strain>
    </source>
</reference>
<dbReference type="PANTHER" id="PTHR42085">
    <property type="entry name" value="F-BOX DOMAIN-CONTAINING PROTEIN"/>
    <property type="match status" value="1"/>
</dbReference>
<dbReference type="Proteomes" id="UP000887226">
    <property type="component" value="Unassembled WGS sequence"/>
</dbReference>
<protein>
    <recommendedName>
        <fullName evidence="1">DUF7730 domain-containing protein</fullName>
    </recommendedName>
</protein>
<proteinExistence type="predicted"/>
<dbReference type="EMBL" id="MU253773">
    <property type="protein sequence ID" value="KAG9247414.1"/>
    <property type="molecule type" value="Genomic_DNA"/>
</dbReference>
<dbReference type="InterPro" id="IPR038883">
    <property type="entry name" value="AN11006-like"/>
</dbReference>
<dbReference type="OrthoDB" id="5272396at2759"/>
<dbReference type="InterPro" id="IPR056632">
    <property type="entry name" value="DUF7730"/>
</dbReference>
<keyword evidence="3" id="KW-1185">Reference proteome</keyword>
<evidence type="ECO:0000313" key="2">
    <source>
        <dbReference type="EMBL" id="KAG9247414.1"/>
    </source>
</evidence>
<dbReference type="Pfam" id="PF24864">
    <property type="entry name" value="DUF7730"/>
    <property type="match status" value="1"/>
</dbReference>
<evidence type="ECO:0000259" key="1">
    <source>
        <dbReference type="Pfam" id="PF24864"/>
    </source>
</evidence>
<accession>A0A9P7Z8E1</accession>
<organism evidence="2 3">
    <name type="scientific">Calycina marina</name>
    <dbReference type="NCBI Taxonomy" id="1763456"/>
    <lineage>
        <taxon>Eukaryota</taxon>
        <taxon>Fungi</taxon>
        <taxon>Dikarya</taxon>
        <taxon>Ascomycota</taxon>
        <taxon>Pezizomycotina</taxon>
        <taxon>Leotiomycetes</taxon>
        <taxon>Helotiales</taxon>
        <taxon>Pezizellaceae</taxon>
        <taxon>Calycina</taxon>
    </lineage>
</organism>
<sequence length="260" mass="29767">MRRLLPHTSMPISFFDLPREIRDIIYTLLLVSPNGHLTPIYIPQLMRRRGKPASSFYLQISLKPSPSPPQSPATSQHDEHMTLSLLRTSHQIHAETHILFWSRNIFSFPKPELLIATLKDMGQIPSRLIRTIDLTLAVATLKLLPKMLRLLASRSRHGAFKTLTLTVPAKEMGVMERYRRSDKEGESEMYDSWLEVLREGGKERGFDKRMCVERGNGSADGECVDPETVRELHLVWGGEMRVSGRLEWRNYVHVGELAVS</sequence>
<feature type="domain" description="DUF7730" evidence="1">
    <location>
        <begin position="13"/>
        <end position="145"/>
    </location>
</feature>